<dbReference type="Proteomes" id="UP001589575">
    <property type="component" value="Unassembled WGS sequence"/>
</dbReference>
<organism evidence="1 2">
    <name type="scientific">Citricoccus parietis</name>
    <dbReference type="NCBI Taxonomy" id="592307"/>
    <lineage>
        <taxon>Bacteria</taxon>
        <taxon>Bacillati</taxon>
        <taxon>Actinomycetota</taxon>
        <taxon>Actinomycetes</taxon>
        <taxon>Micrococcales</taxon>
        <taxon>Micrococcaceae</taxon>
        <taxon>Citricoccus</taxon>
    </lineage>
</organism>
<evidence type="ECO:0000313" key="1">
    <source>
        <dbReference type="EMBL" id="MFB9071328.1"/>
    </source>
</evidence>
<reference evidence="1 2" key="1">
    <citation type="submission" date="2024-09" db="EMBL/GenBank/DDBJ databases">
        <authorList>
            <person name="Sun Q."/>
            <person name="Mori K."/>
        </authorList>
    </citation>
    <scope>NUCLEOTIDE SEQUENCE [LARGE SCALE GENOMIC DNA]</scope>
    <source>
        <strain evidence="1 2">CCM 7609</strain>
    </source>
</reference>
<dbReference type="EMBL" id="JBHMFI010000001">
    <property type="protein sequence ID" value="MFB9071328.1"/>
    <property type="molecule type" value="Genomic_DNA"/>
</dbReference>
<gene>
    <name evidence="1" type="ORF">ACFFX0_09025</name>
</gene>
<comment type="caution">
    <text evidence="1">The sequence shown here is derived from an EMBL/GenBank/DDBJ whole genome shotgun (WGS) entry which is preliminary data.</text>
</comment>
<sequence>MSASGVVGRPSRRDRSPVWKACVLSRMPAFMAPMKPTVPSSRPAPISISCSCSGVSASYRTGVPRICWAVSANSA</sequence>
<evidence type="ECO:0000313" key="2">
    <source>
        <dbReference type="Proteomes" id="UP001589575"/>
    </source>
</evidence>
<proteinExistence type="predicted"/>
<name>A0ABV5FXA5_9MICC</name>
<protein>
    <submittedName>
        <fullName evidence="1">Uncharacterized protein</fullName>
    </submittedName>
</protein>
<keyword evidence="2" id="KW-1185">Reference proteome</keyword>
<accession>A0ABV5FXA5</accession>